<dbReference type="SUPFAM" id="SSF50978">
    <property type="entry name" value="WD40 repeat-like"/>
    <property type="match status" value="1"/>
</dbReference>
<evidence type="ECO:0000259" key="1">
    <source>
        <dbReference type="Pfam" id="PF08553"/>
    </source>
</evidence>
<feature type="domain" description="Vacuolar import/degradation Vid27 C-terminal" evidence="1">
    <location>
        <begin position="55"/>
        <end position="283"/>
    </location>
</feature>
<dbReference type="EMBL" id="FNXT01000344">
    <property type="protein sequence ID" value="SZX63802.1"/>
    <property type="molecule type" value="Genomic_DNA"/>
</dbReference>
<dbReference type="InterPro" id="IPR040458">
    <property type="entry name" value="Vid27"/>
</dbReference>
<dbReference type="AlphaFoldDB" id="A0A383VGD8"/>
<organism evidence="2 3">
    <name type="scientific">Tetradesmus obliquus</name>
    <name type="common">Green alga</name>
    <name type="synonym">Acutodesmus obliquus</name>
    <dbReference type="NCBI Taxonomy" id="3088"/>
    <lineage>
        <taxon>Eukaryota</taxon>
        <taxon>Viridiplantae</taxon>
        <taxon>Chlorophyta</taxon>
        <taxon>core chlorophytes</taxon>
        <taxon>Chlorophyceae</taxon>
        <taxon>CS clade</taxon>
        <taxon>Sphaeropleales</taxon>
        <taxon>Scenedesmaceae</taxon>
        <taxon>Tetradesmus</taxon>
    </lineage>
</organism>
<dbReference type="Gene3D" id="2.130.10.10">
    <property type="entry name" value="YVTN repeat-like/Quinoprotein amine dehydrogenase"/>
    <property type="match status" value="1"/>
</dbReference>
<gene>
    <name evidence="2" type="ORF">BQ4739_LOCUS4347</name>
</gene>
<dbReference type="InterPro" id="IPR015943">
    <property type="entry name" value="WD40/YVTN_repeat-like_dom_sf"/>
</dbReference>
<protein>
    <recommendedName>
        <fullName evidence="1">Vacuolar import/degradation Vid27 C-terminal domain-containing protein</fullName>
    </recommendedName>
</protein>
<dbReference type="GO" id="GO:0005634">
    <property type="term" value="C:nucleus"/>
    <property type="evidence" value="ECO:0007669"/>
    <property type="project" value="TreeGrafter"/>
</dbReference>
<accession>A0A383VGD8</accession>
<proteinExistence type="predicted"/>
<sequence length="291" mass="31495">MMMTMQMFTVLPGSTVSFTLPDMYSTPLTCGQAILGSSETSMLMLSDRSSRSSAASTKMFVGDLETIVRTLDFTKDDVEVSQARICTPSKAAQLSDSPYLLGLERNRLSMWDFRTQAGIVEWIDGREYGRGYNFKCLAASGDGHVVVGSADGKISMYKAGKLTKAQKVIPGIGKPITAIDITYDSSWILATTDDYLLVIGAVTEGGRRSAFTGTCAPGPVNMRLLRLTPDDEAAAGLAGYAFTNAKFPWVTESNSESDCERWITASRGSYTVMWNFARVKTSAGATFDDGD</sequence>
<keyword evidence="3" id="KW-1185">Reference proteome</keyword>
<dbReference type="Pfam" id="PF08553">
    <property type="entry name" value="VID27"/>
    <property type="match status" value="1"/>
</dbReference>
<dbReference type="GO" id="GO:0005737">
    <property type="term" value="C:cytoplasm"/>
    <property type="evidence" value="ECO:0007669"/>
    <property type="project" value="TreeGrafter"/>
</dbReference>
<evidence type="ECO:0000313" key="3">
    <source>
        <dbReference type="Proteomes" id="UP000256970"/>
    </source>
</evidence>
<evidence type="ECO:0000313" key="2">
    <source>
        <dbReference type="EMBL" id="SZX63802.1"/>
    </source>
</evidence>
<name>A0A383VGD8_TETOB</name>
<dbReference type="InterPro" id="IPR036322">
    <property type="entry name" value="WD40_repeat_dom_sf"/>
</dbReference>
<reference evidence="2 3" key="1">
    <citation type="submission" date="2016-10" db="EMBL/GenBank/DDBJ databases">
        <authorList>
            <person name="Cai Z."/>
        </authorList>
    </citation>
    <scope>NUCLEOTIDE SEQUENCE [LARGE SCALE GENOMIC DNA]</scope>
</reference>
<dbReference type="InterPro" id="IPR013863">
    <property type="entry name" value="VID27_C"/>
</dbReference>
<dbReference type="PANTHER" id="PTHR31913:SF0">
    <property type="entry name" value="VACUOLAR IMPORT AND DEGRADATION PROTEIN 27"/>
    <property type="match status" value="1"/>
</dbReference>
<dbReference type="PANTHER" id="PTHR31913">
    <property type="entry name" value="VACUOLAR IMPORT AND DEGRADATION PROTEIN 27"/>
    <property type="match status" value="1"/>
</dbReference>
<dbReference type="Proteomes" id="UP000256970">
    <property type="component" value="Unassembled WGS sequence"/>
</dbReference>